<dbReference type="GO" id="GO:0004677">
    <property type="term" value="F:DNA-dependent protein kinase activity"/>
    <property type="evidence" value="ECO:0007669"/>
    <property type="project" value="InterPro"/>
</dbReference>
<dbReference type="SMART" id="SM00146">
    <property type="entry name" value="PI3Kc"/>
    <property type="match status" value="1"/>
</dbReference>
<feature type="domain" description="PI3K/PI4K catalytic" evidence="8">
    <location>
        <begin position="3672"/>
        <end position="3991"/>
    </location>
</feature>
<dbReference type="Pfam" id="PF02259">
    <property type="entry name" value="FAT"/>
    <property type="match status" value="1"/>
</dbReference>
<reference evidence="11 12" key="1">
    <citation type="submission" date="2015-10" db="EMBL/GenBank/DDBJ databases">
        <title>Genome analyses suggest a sexual origin of heterokaryosis in a supposedly ancient asexual fungus.</title>
        <authorList>
            <person name="Ropars J."/>
            <person name="Sedzielewska K."/>
            <person name="Noel J."/>
            <person name="Charron P."/>
            <person name="Farinelli L."/>
            <person name="Marton T."/>
            <person name="Kruger M."/>
            <person name="Pelin A."/>
            <person name="Brachmann A."/>
            <person name="Corradi N."/>
        </authorList>
    </citation>
    <scope>NUCLEOTIDE SEQUENCE [LARGE SCALE GENOMIC DNA]</scope>
    <source>
        <strain evidence="11 12">A4</strain>
    </source>
</reference>
<dbReference type="Pfam" id="PF08163">
    <property type="entry name" value="DNAPKcs_CC3"/>
    <property type="match status" value="1"/>
</dbReference>
<dbReference type="InterPro" id="IPR036940">
    <property type="entry name" value="PI3/4_kinase_cat_sf"/>
</dbReference>
<dbReference type="Pfam" id="PF02260">
    <property type="entry name" value="FATC"/>
    <property type="match status" value="1"/>
</dbReference>
<keyword evidence="4" id="KW-0597">Phosphoprotein</keyword>
<evidence type="ECO:0000259" key="9">
    <source>
        <dbReference type="PROSITE" id="PS51189"/>
    </source>
</evidence>
<evidence type="ECO:0000259" key="8">
    <source>
        <dbReference type="PROSITE" id="PS50290"/>
    </source>
</evidence>
<dbReference type="InterPro" id="IPR011989">
    <property type="entry name" value="ARM-like"/>
</dbReference>
<dbReference type="GO" id="GO:0000723">
    <property type="term" value="P:telomere maintenance"/>
    <property type="evidence" value="ECO:0007669"/>
    <property type="project" value="TreeGrafter"/>
</dbReference>
<dbReference type="InterPro" id="IPR046803">
    <property type="entry name" value="DNAPKcs_CC1-2"/>
</dbReference>
<dbReference type="PANTHER" id="PTHR11139">
    <property type="entry name" value="ATAXIA TELANGIECTASIA MUTATED ATM -RELATED"/>
    <property type="match status" value="1"/>
</dbReference>
<dbReference type="Gene3D" id="1.10.1070.11">
    <property type="entry name" value="Phosphatidylinositol 3-/4-kinase, catalytic domain"/>
    <property type="match status" value="1"/>
</dbReference>
<dbReference type="InterPro" id="IPR016024">
    <property type="entry name" value="ARM-type_fold"/>
</dbReference>
<feature type="domain" description="FAT" evidence="9">
    <location>
        <begin position="2882"/>
        <end position="3482"/>
    </location>
</feature>
<evidence type="ECO:0000313" key="12">
    <source>
        <dbReference type="Proteomes" id="UP000234323"/>
    </source>
</evidence>
<dbReference type="InterPro" id="IPR000403">
    <property type="entry name" value="PI3/4_kinase_cat_dom"/>
</dbReference>
<dbReference type="InterPro" id="IPR050517">
    <property type="entry name" value="DDR_Repair_Kinase"/>
</dbReference>
<dbReference type="PROSITE" id="PS51189">
    <property type="entry name" value="FAT"/>
    <property type="match status" value="1"/>
</dbReference>
<dbReference type="Proteomes" id="UP000234323">
    <property type="component" value="Unassembled WGS sequence"/>
</dbReference>
<dbReference type="InterPro" id="IPR046804">
    <property type="entry name" value="DNA-PKcs_N"/>
</dbReference>
<evidence type="ECO:0000256" key="5">
    <source>
        <dbReference type="ARBA" id="ARBA00022763"/>
    </source>
</evidence>
<dbReference type="Pfam" id="PF00454">
    <property type="entry name" value="PI3_PI4_kinase"/>
    <property type="match status" value="1"/>
</dbReference>
<keyword evidence="6" id="KW-0539">Nucleus</keyword>
<name>A0A2I1FSR5_9GLOM</name>
<keyword evidence="3" id="KW-0808">Transferase</keyword>
<feature type="compositionally biased region" description="Polar residues" evidence="7">
    <location>
        <begin position="2713"/>
        <end position="2736"/>
    </location>
</feature>
<sequence length="4066" mass="471531">MSGLDKLQNCLQELGNCRQNIVQKSSFGEAVGEALRYSQDIDHIVSNEIENQELGLATQLLFDPQIGIIKFLNDTSRVTDPVLAKAKIALLEFLFLYIRKIKSDIEPYAESIKNVHFGILNVDDEAFVKAASFKPMMAMLDSSKRFIDPEKLNVKDIISRYLEIFFVRTKGTSGVKAKAGALDMLGILAHRFPEYVDFEKNKILRVFLANLKEKSLTDAAFTGLYSFLFAYPDSIKKDNQYVFKCIMNSITMVENGRMYSIVKTGLQYIIDHSNIFGEFYLLEYKEIWQCLWKLRVHQNSEVKNAAFKAIWAFLKQIAKVLNSATEFKEFNCVDYFMLTFDNIAGEVKKTSDQRLSKEEQDQKTKDLSIAVRGVGYFAASVKKLDKEERYKPIFQNLLNPSDWAISNLNEVEITHALSQIPLFIEAYCFIGREYDEIFHQLRETIEHEVGLMMIYFPRMVYDLRLRCVNAFEHLLWVFYLKGRGTIQKFVSKSFYQILILTCSDAIQLQSRSDLQNASSVGMIDVVAEHTYQEMFFFWENIFKDSTLSWIIDQSGFPIEKNQLHTIQLEFFSILYDEFMSSVFQLLRTLNLTVTEARDAQLGTSIMKNNDHEIDANLIAIAGSGDLETLQPIVSKDFVLFQNLVDFWQLFLPQIKSDLFSRWVYLASDTLITFSTQYPYISGFYKMLGSCLTVCESIKFFDGIKNVDNENITMQGSRDQLSTTASPDQRASYFLFIKFFEEVSARLSQYKDDLLASCLRLVLSIPRELINIQNLITPICISLKMGLSYQTLATIGINAIEKLVDLQGPQDISKWLEQILPLFNEYLLVKADSDDNPIKEFAHIRNSQRNRRGNFKSLDQTRKERVKSKGQKKSYKTVVGIGQLEKNVGLHDLQVRVLRLLGRLGGVSKFVFEDIVNNDMVYRSSPAMNPAGSKISNNKLLAWDPERRLSFNIPFPDTKVEILFDEFLPRIVELAESAPDRKTKIVACELLHSIVIVMIGKSAFQLSGHQQSPFVRIYRKIFPALLRLAIDTDPVPRKIFRRLVAQLIHWYTNNAQYENPETIALLQCCIDAICNPWGSLRDYGAECLSEFLIWSIKRSSAQVEASSMNMKSLLKRLYSLCAHPDYIKRLGASLAINKIYRIFREEEYLVDQFTFELLYWMLVNLRLSDNDQSATGTRQQAISAIRHLKKIINVKSNLFLSETSMRRKFTNLDRPNLSSLVEWLFIETGRKEQDYSSICRELFGEFVKLLPDFKTGFRWVKARLDRNSTFLENLYKTSELYPSNLLHKSLAAQQTKDWCSQLLSVLANYKWLTKEKFVLPLDLITSSDTMLSKAIIYFLENLVQNDVERFVPDAMDIDEEEHLMGSENVLTPAVRLQWLTRKIQIIEHLIGFIIALFKETDPNNLAPLWNSNIIGKRFYKLLGNCLLHPNVIGLDQFPDNIIKQKLIKHVETLFTLFKELSINNETQLKQLAQELAEIAFSDEVDLLNIELDKSDPTHYIQITHGYLVLSSSGLFPDLLEHEMTSYMNTSSKLYDYILAIWKKFNNLRDVLDPLWVELIRQLLSFALSLSKYNGAINQWLLSDIVGFPGNNSNFYHQNGTIYYQKFSSVINEHISRNFREFAKIFYENISDFTRDQMNIDIVRDIILNLIDYLTSKKDTQQSLVFLDHLISEFYFLKSFVKMCTYDQHYLLKLWNGLFMLEPNLLRRFSLREFQNLFREDYEAFLDRHVELEFKNEALDLLPFYFKSDLPKEKIESFIEFILYQQLPTDSKDYSKFGTKKLNEYLSVLDKMLKAMVRSRNVSLFKILIPTFCRESDHVYGEEFQRQASEFISKLSRSKYVDTMDIAYGYFTNPTYISFQRNIIEMILSPPLLQGPKIFVLDFFKKHINEIIDLLERDKYSRNVDEKIYCLNEKAGSLTLLQILYLRASVEDVYSEKGEIVKAYCQTRPLKAKELTRKVMEKAHKIKSRADKDDNGNKLLSEANLHYRCEAYNALAAVILCTQDNPVFYKAFLFAENISKGELLWENIIDLETTYKIKVELNQPFFRSKVDDLKSRSGRTFKEAKLSSSLKYIASQYLADSSVTQGGALFKEFPDESEDNVSESDSDPIPMEIDEQVENKLELELEIDEFNRHPCMKILIKVIDRLHNQLTIPADPVESMPGWMNDMYKKFTNTGNENKENDTHINIRLFIAKIIINIPEAFEKYASLWIRPVIKLITEGISYGEGINYFIQDLCAIVTVWGSFVKLESHQDKVLLYELMEFLMKNSYNESRVVIRNNIIIIKAIFEIWSELIVVPTRVIHELISDSTGNVDKVYTGLQLLGIVLAHDKPLFQDEVGLDLGGLTSDKFYMDLINNLLNHVNSNVRALAAEVCGLAVKHLRKYHCSEGLSSLLNPMLQKISGMYKQSLSNESDMKNFLTVIHHISMHDVDVAIRFLKYVFGILPRLLNNKILALEIISFCAGHDPDLLTNLQKDRLLGFLKHRDENEQLLALRILAGVLQEIDASTFEYYLESLVESFQDHPNNDCRKSYYTILVKMYNKINDNDEIKHKLKINLLRGLMDTDESIQQAIIEFWHAQEELSYDTFTKLRELIGNLYYTEAENLFLNYACYLLLEGSKKSIDYNKHIFDQPLPQSRFDENYDDIDTSWRVNNTMTPLFVNTQTSKPKGNFKRQEGLVRATNKDLAFSLTLDPGNTGLGSQVAGYSLTQSNLLFSQPFTQSSKSDQTDQDGTQRSARSSEYQRFGRRSLKTYSQLDFKQIMASQKKQDEIYRTSQNIYPENISMLRQYRVGELPDIEINHGDLINPLQTLAQRDLDISRILFTSLFVSIYNQLDNKIQSEEINEYKKAMGQHIQNIFSKTTMNFPPFIGSCLRICYEINDIEIDPNMIRKACNLSSTESLGIILIERQLLHTSSERESKRLRTTNSSLVASSKKPWIELSHLYKSIDGHDVYKSIYESKIVVSELTKDALNAELLGDYALACKYYLEALKSETDVDDIEVALWEERRFDCFEKLCQWDDLAETVLVDIEGQLSNLWEDELQDIYLQHFIHSFFKLSLSDDNSEHRQLFFDFINSAISNQYQKSLLTTQYPIELALSSVTKKDLEQARLYVRKALDNFLFTWSTLHPLAIGTRLGKLSSLQQIVEIEEFLNLIQSSEKDQIWNKLISRWERRFPSKTLDSSNTWDDIVITRQSILNEMSERIKVNHFNRRKVSLESQSLLKMSSAARIQRNFEVARVCLSKIRNLKLIDDKRLSYYQFKLNLREAQNTIDTERKAEILLALSEEFKKIKSPDLRDDIKMRIVESETYGLLISELDKRVPNRSLSKIKNNKNYFIEQGYNLFNNASKETTLQLKPTMHAKVLVKFAKFCDYFLRKLDSTEEQMQIVFDPAQYASNVVESILQAMENGSKEATELFPRLLQIIEKYHNTQSIFKEKVESVESVWKFIRWIPQIVATLDQSIAHCVFPILFKLAEEFPRSLYYPLTISSEYYKFDESTLLVRENKSKVQELKQMIKCDVTDIFVTELRRLTDSEIHFCNWANSVYMLIKANSTGDKAEEIKTSFQKMSSFLLKPNPHHGIFAKEFANRHSEYLFNICGSEGSILARMSPSDFKPKIWDYYIKNIKRQDRRAQEGANLLKSYSSWLAEYSFSNVGKEIEIPGQYDGLSCIPDPSKHVKISSFDPKILVLRSLRKPKRISILGTDGNEYPFLVKGGEDLRLDQRVQQLFSLMNEIMKKDSFCSQRNIAQRTYKVVPITGSLGIIEWINNTKPMRYFIERELDDSRVFDDAQSMHSRWVQQYQNYHNMFMKVDRDAVVRHFKDLQRDINNDLLKRALYKLAASPEAHLSIRSEFVKCHAAINICGYLIGIGDRHLENFLIDMTKGSLISIDFGHAFGSATETLEVPELIPFRLTRQIETLMEPLGSRGLLEYPMIKILQIMQSNKDILLNAMDIFVKEPLLDWLTRANNQKNRNSNEIGEENLQTVEWYPRQKLDIARRKLELENPAYITCDELKAGHSNKPWFVPIINIAKGDPNHNIRTRTCQKCFSVKEQVECLIDLATDPYVLGSMWVGWQSWV</sequence>
<dbReference type="InterPro" id="IPR011009">
    <property type="entry name" value="Kinase-like_dom_sf"/>
</dbReference>
<dbReference type="EMBL" id="LLXI01000003">
    <property type="protein sequence ID" value="PKY37421.1"/>
    <property type="molecule type" value="Genomic_DNA"/>
</dbReference>
<evidence type="ECO:0000256" key="2">
    <source>
        <dbReference type="ARBA" id="ARBA00018077"/>
    </source>
</evidence>
<dbReference type="GO" id="GO:0005730">
    <property type="term" value="C:nucleolus"/>
    <property type="evidence" value="ECO:0007669"/>
    <property type="project" value="UniProtKB-SubCell"/>
</dbReference>
<dbReference type="InterPro" id="IPR045581">
    <property type="entry name" value="DNAPKcs_CC5"/>
</dbReference>
<organism evidence="11 12">
    <name type="scientific">Rhizophagus irregularis</name>
    <dbReference type="NCBI Taxonomy" id="588596"/>
    <lineage>
        <taxon>Eukaryota</taxon>
        <taxon>Fungi</taxon>
        <taxon>Fungi incertae sedis</taxon>
        <taxon>Mucoromycota</taxon>
        <taxon>Glomeromycotina</taxon>
        <taxon>Glomeromycetes</taxon>
        <taxon>Glomerales</taxon>
        <taxon>Glomeraceae</taxon>
        <taxon>Rhizophagus</taxon>
    </lineage>
</organism>
<dbReference type="CDD" id="cd05172">
    <property type="entry name" value="PIKKc_DNA-PK"/>
    <property type="match status" value="1"/>
</dbReference>
<dbReference type="InterPro" id="IPR003152">
    <property type="entry name" value="FATC_dom"/>
</dbReference>
<feature type="domain" description="FATC" evidence="10">
    <location>
        <begin position="4034"/>
        <end position="4066"/>
    </location>
</feature>
<evidence type="ECO:0000313" key="11">
    <source>
        <dbReference type="EMBL" id="PKY37421.1"/>
    </source>
</evidence>
<dbReference type="VEuPathDB" id="FungiDB:FUN_013150"/>
<evidence type="ECO:0000256" key="1">
    <source>
        <dbReference type="ARBA" id="ARBA00004604"/>
    </source>
</evidence>
<dbReference type="VEuPathDB" id="FungiDB:RhiirFUN_020333"/>
<gene>
    <name evidence="11" type="ORF">RhiirA4_390419</name>
</gene>
<keyword evidence="3" id="KW-0723">Serine/threonine-protein kinase</keyword>
<feature type="region of interest" description="Disordered" evidence="7">
    <location>
        <begin position="2713"/>
        <end position="2737"/>
    </location>
</feature>
<dbReference type="Pfam" id="PF19704">
    <property type="entry name" value="DNAPKcs_CC5"/>
    <property type="match status" value="1"/>
</dbReference>
<keyword evidence="5" id="KW-0227">DNA damage</keyword>
<keyword evidence="3" id="KW-0418">Kinase</keyword>
<dbReference type="InterPro" id="IPR012582">
    <property type="entry name" value="DNAPKcs_CC3"/>
</dbReference>
<dbReference type="VEuPathDB" id="FungiDB:RhiirA1_407601"/>
<dbReference type="PROSITE" id="PS50290">
    <property type="entry name" value="PI3_4_KINASE_3"/>
    <property type="match status" value="1"/>
</dbReference>
<dbReference type="InterPro" id="IPR014009">
    <property type="entry name" value="PIK_FAT"/>
</dbReference>
<keyword evidence="12" id="KW-1185">Reference proteome</keyword>
<evidence type="ECO:0000256" key="3">
    <source>
        <dbReference type="ARBA" id="ARBA00022527"/>
    </source>
</evidence>
<dbReference type="SUPFAM" id="SSF56112">
    <property type="entry name" value="Protein kinase-like (PK-like)"/>
    <property type="match status" value="1"/>
</dbReference>
<accession>A0A2I1FSR5</accession>
<dbReference type="InterPro" id="IPR037706">
    <property type="entry name" value="DNA-PK_dom"/>
</dbReference>
<protein>
    <recommendedName>
        <fullName evidence="2">DNA-dependent protein kinase catalytic subunit</fullName>
    </recommendedName>
</protein>
<comment type="subcellular location">
    <subcellularLocation>
        <location evidence="1">Nucleus</location>
        <location evidence="1">Nucleolus</location>
    </subcellularLocation>
</comment>
<evidence type="ECO:0000256" key="4">
    <source>
        <dbReference type="ARBA" id="ARBA00022553"/>
    </source>
</evidence>
<evidence type="ECO:0000259" key="10">
    <source>
        <dbReference type="PROSITE" id="PS51190"/>
    </source>
</evidence>
<dbReference type="Gene3D" id="3.30.1010.10">
    <property type="entry name" value="Phosphatidylinositol 3-kinase Catalytic Subunit, Chain A, domain 4"/>
    <property type="match status" value="1"/>
</dbReference>
<comment type="caution">
    <text evidence="11">The sequence shown here is derived from an EMBL/GenBank/DDBJ whole genome shotgun (WGS) entry which is preliminary data.</text>
</comment>
<evidence type="ECO:0000256" key="7">
    <source>
        <dbReference type="SAM" id="MobiDB-lite"/>
    </source>
</evidence>
<dbReference type="Pfam" id="PF20502">
    <property type="entry name" value="DNAPKcs_CC1-2"/>
    <property type="match status" value="1"/>
</dbReference>
<dbReference type="SMART" id="SM01343">
    <property type="entry name" value="FATC"/>
    <property type="match status" value="1"/>
</dbReference>
<dbReference type="SUPFAM" id="SSF48371">
    <property type="entry name" value="ARM repeat"/>
    <property type="match status" value="3"/>
</dbReference>
<dbReference type="VEuPathDB" id="FungiDB:FUN_013151"/>
<dbReference type="SMART" id="SM01344">
    <property type="entry name" value="NUC194"/>
    <property type="match status" value="1"/>
</dbReference>
<dbReference type="PROSITE" id="PS51190">
    <property type="entry name" value="FATC"/>
    <property type="match status" value="1"/>
</dbReference>
<proteinExistence type="predicted"/>
<dbReference type="InterPro" id="IPR003151">
    <property type="entry name" value="PIK-rel_kinase_FAT"/>
</dbReference>
<evidence type="ECO:0000256" key="6">
    <source>
        <dbReference type="ARBA" id="ARBA00023242"/>
    </source>
</evidence>
<dbReference type="Gene3D" id="1.25.10.10">
    <property type="entry name" value="Leucine-rich Repeat Variant"/>
    <property type="match status" value="2"/>
</dbReference>
<dbReference type="Pfam" id="PF20500">
    <property type="entry name" value="DNA-PKcs_N"/>
    <property type="match status" value="1"/>
</dbReference>
<dbReference type="GO" id="GO:0006303">
    <property type="term" value="P:double-strand break repair via nonhomologous end joining"/>
    <property type="evidence" value="ECO:0007669"/>
    <property type="project" value="InterPro"/>
</dbReference>
<dbReference type="PANTHER" id="PTHR11139:SF68">
    <property type="entry name" value="DNA-DEPENDENT PROTEIN KINASE CATALYTIC SUBUNIT"/>
    <property type="match status" value="1"/>
</dbReference>
<dbReference type="VEuPathDB" id="FungiDB:RhiirFUN_020334"/>